<dbReference type="InterPro" id="IPR027256">
    <property type="entry name" value="P-typ_ATPase_IB"/>
</dbReference>
<dbReference type="InterPro" id="IPR036412">
    <property type="entry name" value="HAD-like_sf"/>
</dbReference>
<dbReference type="Gene3D" id="3.40.50.1000">
    <property type="entry name" value="HAD superfamily/HAD-like"/>
    <property type="match status" value="1"/>
</dbReference>
<dbReference type="Gene3D" id="3.30.70.100">
    <property type="match status" value="1"/>
</dbReference>
<evidence type="ECO:0000256" key="9">
    <source>
        <dbReference type="ARBA" id="ARBA00023136"/>
    </source>
</evidence>
<keyword evidence="5 10" id="KW-0547">Nucleotide-binding</keyword>
<feature type="transmembrane region" description="Helical" evidence="10">
    <location>
        <begin position="173"/>
        <end position="195"/>
    </location>
</feature>
<comment type="similarity">
    <text evidence="2 10">Belongs to the cation transport ATPase (P-type) (TC 3.A.3) family. Type IB subfamily.</text>
</comment>
<dbReference type="InterPro" id="IPR001757">
    <property type="entry name" value="P_typ_ATPase"/>
</dbReference>
<evidence type="ECO:0000256" key="1">
    <source>
        <dbReference type="ARBA" id="ARBA00004127"/>
    </source>
</evidence>
<dbReference type="RefSeq" id="WP_096448684.1">
    <property type="nucleotide sequence ID" value="NZ_JBHSOG010000010.1"/>
</dbReference>
<dbReference type="Gene3D" id="2.70.150.10">
    <property type="entry name" value="Calcium-transporting ATPase, cytoplasmic transduction domain A"/>
    <property type="match status" value="1"/>
</dbReference>
<comment type="caution">
    <text evidence="12">The sequence shown here is derived from an EMBL/GenBank/DDBJ whole genome shotgun (WGS) entry which is preliminary data.</text>
</comment>
<dbReference type="Gene3D" id="3.40.1110.10">
    <property type="entry name" value="Calcium-transporting ATPase, cytoplasmic domain N"/>
    <property type="match status" value="1"/>
</dbReference>
<dbReference type="SUPFAM" id="SSF81665">
    <property type="entry name" value="Calcium ATPase, transmembrane domain M"/>
    <property type="match status" value="1"/>
</dbReference>
<dbReference type="InterPro" id="IPR023214">
    <property type="entry name" value="HAD_sf"/>
</dbReference>
<evidence type="ECO:0000256" key="6">
    <source>
        <dbReference type="ARBA" id="ARBA00022840"/>
    </source>
</evidence>
<evidence type="ECO:0000313" key="12">
    <source>
        <dbReference type="EMBL" id="MFC5768428.1"/>
    </source>
</evidence>
<feature type="transmembrane region" description="Helical" evidence="10">
    <location>
        <begin position="355"/>
        <end position="377"/>
    </location>
</feature>
<keyword evidence="6 10" id="KW-0067">ATP-binding</keyword>
<evidence type="ECO:0000256" key="4">
    <source>
        <dbReference type="ARBA" id="ARBA00022723"/>
    </source>
</evidence>
<dbReference type="Pfam" id="PF00122">
    <property type="entry name" value="E1-E2_ATPase"/>
    <property type="match status" value="1"/>
</dbReference>
<dbReference type="SUPFAM" id="SSF56784">
    <property type="entry name" value="HAD-like"/>
    <property type="match status" value="1"/>
</dbReference>
<dbReference type="PROSITE" id="PS01047">
    <property type="entry name" value="HMA_1"/>
    <property type="match status" value="1"/>
</dbReference>
<dbReference type="InterPro" id="IPR059000">
    <property type="entry name" value="ATPase_P-type_domA"/>
</dbReference>
<feature type="transmembrane region" description="Helical" evidence="10">
    <location>
        <begin position="389"/>
        <end position="410"/>
    </location>
</feature>
<feature type="transmembrane region" description="Helical" evidence="10">
    <location>
        <begin position="201"/>
        <end position="221"/>
    </location>
</feature>
<dbReference type="PROSITE" id="PS00154">
    <property type="entry name" value="ATPASE_E1_E2"/>
    <property type="match status" value="1"/>
</dbReference>
<dbReference type="SFLD" id="SFLDG00002">
    <property type="entry name" value="C1.7:_P-type_atpase_like"/>
    <property type="match status" value="1"/>
</dbReference>
<reference evidence="13" key="1">
    <citation type="journal article" date="2019" name="Int. J. Syst. Evol. Microbiol.">
        <title>The Global Catalogue of Microorganisms (GCM) 10K type strain sequencing project: providing services to taxonomists for standard genome sequencing and annotation.</title>
        <authorList>
            <consortium name="The Broad Institute Genomics Platform"/>
            <consortium name="The Broad Institute Genome Sequencing Center for Infectious Disease"/>
            <person name="Wu L."/>
            <person name="Ma J."/>
        </authorList>
    </citation>
    <scope>NUCLEOTIDE SEQUENCE [LARGE SCALE GENOMIC DNA]</scope>
    <source>
        <strain evidence="13">SHR3</strain>
    </source>
</reference>
<evidence type="ECO:0000313" key="13">
    <source>
        <dbReference type="Proteomes" id="UP001595974"/>
    </source>
</evidence>
<dbReference type="CDD" id="cd02094">
    <property type="entry name" value="P-type_ATPase_Cu-like"/>
    <property type="match status" value="1"/>
</dbReference>
<keyword evidence="7" id="KW-1278">Translocase</keyword>
<feature type="transmembrane region" description="Helical" evidence="10">
    <location>
        <begin position="708"/>
        <end position="725"/>
    </location>
</feature>
<dbReference type="NCBIfam" id="TIGR01525">
    <property type="entry name" value="ATPase-IB_hvy"/>
    <property type="match status" value="1"/>
</dbReference>
<evidence type="ECO:0000256" key="10">
    <source>
        <dbReference type="RuleBase" id="RU362081"/>
    </source>
</evidence>
<keyword evidence="8 10" id="KW-1133">Transmembrane helix</keyword>
<dbReference type="Pfam" id="PF00403">
    <property type="entry name" value="HMA"/>
    <property type="match status" value="1"/>
</dbReference>
<evidence type="ECO:0000256" key="8">
    <source>
        <dbReference type="ARBA" id="ARBA00022989"/>
    </source>
</evidence>
<dbReference type="SFLD" id="SFLDS00003">
    <property type="entry name" value="Haloacid_Dehalogenase"/>
    <property type="match status" value="1"/>
</dbReference>
<keyword evidence="13" id="KW-1185">Reference proteome</keyword>
<proteinExistence type="inferred from homology"/>
<feature type="domain" description="HMA" evidence="11">
    <location>
        <begin position="19"/>
        <end position="84"/>
    </location>
</feature>
<name>A0ABW1AMK6_9RHOO</name>
<evidence type="ECO:0000256" key="3">
    <source>
        <dbReference type="ARBA" id="ARBA00022692"/>
    </source>
</evidence>
<dbReference type="InterPro" id="IPR036163">
    <property type="entry name" value="HMA_dom_sf"/>
</dbReference>
<comment type="subcellular location">
    <subcellularLocation>
        <location evidence="10">Cell membrane</location>
    </subcellularLocation>
    <subcellularLocation>
        <location evidence="1">Endomembrane system</location>
        <topology evidence="1">Multi-pass membrane protein</topology>
    </subcellularLocation>
</comment>
<dbReference type="InterPro" id="IPR018303">
    <property type="entry name" value="ATPase_P-typ_P_site"/>
</dbReference>
<evidence type="ECO:0000256" key="5">
    <source>
        <dbReference type="ARBA" id="ARBA00022741"/>
    </source>
</evidence>
<dbReference type="NCBIfam" id="TIGR01494">
    <property type="entry name" value="ATPase_P-type"/>
    <property type="match status" value="2"/>
</dbReference>
<feature type="transmembrane region" description="Helical" evidence="10">
    <location>
        <begin position="109"/>
        <end position="130"/>
    </location>
</feature>
<feature type="transmembrane region" description="Helical" evidence="10">
    <location>
        <begin position="731"/>
        <end position="751"/>
    </location>
</feature>
<dbReference type="SUPFAM" id="SSF81653">
    <property type="entry name" value="Calcium ATPase, transduction domain A"/>
    <property type="match status" value="1"/>
</dbReference>
<keyword evidence="10" id="KW-1003">Cell membrane</keyword>
<gene>
    <name evidence="12" type="ORF">ACFPTN_03490</name>
</gene>
<dbReference type="InterPro" id="IPR017969">
    <property type="entry name" value="Heavy-metal-associated_CS"/>
</dbReference>
<dbReference type="SUPFAM" id="SSF55008">
    <property type="entry name" value="HMA, heavy metal-associated domain"/>
    <property type="match status" value="1"/>
</dbReference>
<dbReference type="Proteomes" id="UP001595974">
    <property type="component" value="Unassembled WGS sequence"/>
</dbReference>
<keyword evidence="3 10" id="KW-0812">Transmembrane</keyword>
<dbReference type="PROSITE" id="PS50846">
    <property type="entry name" value="HMA_2"/>
    <property type="match status" value="1"/>
</dbReference>
<keyword evidence="9 10" id="KW-0472">Membrane</keyword>
<dbReference type="InterPro" id="IPR023299">
    <property type="entry name" value="ATPase_P-typ_cyto_dom_N"/>
</dbReference>
<dbReference type="SFLD" id="SFLDF00027">
    <property type="entry name" value="p-type_atpase"/>
    <property type="match status" value="1"/>
</dbReference>
<dbReference type="Pfam" id="PF00702">
    <property type="entry name" value="Hydrolase"/>
    <property type="match status" value="1"/>
</dbReference>
<dbReference type="CDD" id="cd00371">
    <property type="entry name" value="HMA"/>
    <property type="match status" value="1"/>
</dbReference>
<organism evidence="12 13">
    <name type="scientific">Thauera sinica</name>
    <dbReference type="NCBI Taxonomy" id="2665146"/>
    <lineage>
        <taxon>Bacteria</taxon>
        <taxon>Pseudomonadati</taxon>
        <taxon>Pseudomonadota</taxon>
        <taxon>Betaproteobacteria</taxon>
        <taxon>Rhodocyclales</taxon>
        <taxon>Zoogloeaceae</taxon>
        <taxon>Thauera</taxon>
    </lineage>
</organism>
<dbReference type="InterPro" id="IPR008250">
    <property type="entry name" value="ATPase_P-typ_transduc_dom_A_sf"/>
</dbReference>
<evidence type="ECO:0000256" key="2">
    <source>
        <dbReference type="ARBA" id="ARBA00006024"/>
    </source>
</evidence>
<dbReference type="InterPro" id="IPR044492">
    <property type="entry name" value="P_typ_ATPase_HD_dom"/>
</dbReference>
<dbReference type="InterPro" id="IPR023298">
    <property type="entry name" value="ATPase_P-typ_TM_dom_sf"/>
</dbReference>
<sequence>MSGITLGAPGVVEPHGRQETMELAISGMTCAACATRLEKVLNRLPGVQATVNLATERATLHYAAGALTFEAAKAAVERAGFGAAETGALQREQARARHEVQWRAELRHFWIAVLLTLPLAAQMPAMFGLWPGGELHHDVIPRWLQLLLATPVQFWIGARFYRGAWASLRGGSANMDVLVALGTSMAYFYSLAVTLAGRHDLHVYFEASAMIITLILLGKLLEARAKARTTAAIDALLRLQPRMARIERGGEVVEVPVETLHPGDAFLLRPGDAVPVDGVIESGSSAVNESMLTGESLPIDKRAGDTVYAATINGEGVLRCRATGVGASTMLAGIIRLVEQAQGSKAPVQRMADRISAVFVPVVVLVAFGTFAGWWLWSGDFQQALINAVAVLVIACPCALGLATPTAIMVGTGQGARAGMLVKNAEALELAERIDVLAVDKTGTLTEGEPAVTDVVAAEGWTRGQVLAVAAALEQSSAHPIAKAVVMAAKEDDEARGVAFAPAEAVRAIGGKGLVGRVRGVQGGTEDGGEREIVLGSPAFVAEHGAVVPDATLGELAAAGRTLVALACDGRFAGLIGVADRVRADSAAAVARLQAKGLRVVMLTGDHPATAAAIARQTGISDWRAGVLPGDKAAAVQALAAGGARVGMAGDGINDAPALAAADVSFAIGVGADVAVEAADITLVRNSLHGVADAIDLSRATLSKIRQNLFFAFIYNVLGIPLAAAGMLNPVIAGAAMAMSSVSVVSNSLLLKRWRLRR</sequence>
<dbReference type="EMBL" id="JBHSOG010000010">
    <property type="protein sequence ID" value="MFC5768428.1"/>
    <property type="molecule type" value="Genomic_DNA"/>
</dbReference>
<keyword evidence="4 10" id="KW-0479">Metal-binding</keyword>
<evidence type="ECO:0000256" key="7">
    <source>
        <dbReference type="ARBA" id="ARBA00022967"/>
    </source>
</evidence>
<dbReference type="PANTHER" id="PTHR43520">
    <property type="entry name" value="ATP7, ISOFORM B"/>
    <property type="match status" value="1"/>
</dbReference>
<dbReference type="PANTHER" id="PTHR43520:SF8">
    <property type="entry name" value="P-TYPE CU(+) TRANSPORTER"/>
    <property type="match status" value="1"/>
</dbReference>
<accession>A0ABW1AMK6</accession>
<dbReference type="PRINTS" id="PR00119">
    <property type="entry name" value="CATATPASE"/>
</dbReference>
<dbReference type="InterPro" id="IPR006121">
    <property type="entry name" value="HMA_dom"/>
</dbReference>
<evidence type="ECO:0000259" key="11">
    <source>
        <dbReference type="PROSITE" id="PS50846"/>
    </source>
</evidence>
<protein>
    <submittedName>
        <fullName evidence="12">Heavy metal translocating P-type ATPase</fullName>
    </submittedName>
</protein>
<feature type="transmembrane region" description="Helical" evidence="10">
    <location>
        <begin position="142"/>
        <end position="161"/>
    </location>
</feature>